<dbReference type="InterPro" id="IPR006619">
    <property type="entry name" value="PGRP_domain_met/bac"/>
</dbReference>
<dbReference type="InterPro" id="IPR036505">
    <property type="entry name" value="Amidase/PGRP_sf"/>
</dbReference>
<dbReference type="InterPro" id="IPR015510">
    <property type="entry name" value="PGRP"/>
</dbReference>
<dbReference type="GO" id="GO:0002376">
    <property type="term" value="P:immune system process"/>
    <property type="evidence" value="ECO:0007669"/>
    <property type="project" value="UniProtKB-KW"/>
</dbReference>
<dbReference type="InterPro" id="IPR002502">
    <property type="entry name" value="Amidase_domain"/>
</dbReference>
<organism evidence="5 6">
    <name type="scientific">Dreissena polymorpha</name>
    <name type="common">Zebra mussel</name>
    <name type="synonym">Mytilus polymorpha</name>
    <dbReference type="NCBI Taxonomy" id="45954"/>
    <lineage>
        <taxon>Eukaryota</taxon>
        <taxon>Metazoa</taxon>
        <taxon>Spiralia</taxon>
        <taxon>Lophotrochozoa</taxon>
        <taxon>Mollusca</taxon>
        <taxon>Bivalvia</taxon>
        <taxon>Autobranchia</taxon>
        <taxon>Heteroconchia</taxon>
        <taxon>Euheterodonta</taxon>
        <taxon>Imparidentia</taxon>
        <taxon>Neoheterodontei</taxon>
        <taxon>Myida</taxon>
        <taxon>Dreissenoidea</taxon>
        <taxon>Dreissenidae</taxon>
        <taxon>Dreissena</taxon>
    </lineage>
</organism>
<reference evidence="5" key="2">
    <citation type="submission" date="2020-11" db="EMBL/GenBank/DDBJ databases">
        <authorList>
            <person name="McCartney M.A."/>
            <person name="Auch B."/>
            <person name="Kono T."/>
            <person name="Mallez S."/>
            <person name="Becker A."/>
            <person name="Gohl D.M."/>
            <person name="Silverstein K.A.T."/>
            <person name="Koren S."/>
            <person name="Bechman K.B."/>
            <person name="Herman A."/>
            <person name="Abrahante J.E."/>
            <person name="Garbe J."/>
        </authorList>
    </citation>
    <scope>NUCLEOTIDE SEQUENCE</scope>
    <source>
        <strain evidence="5">Duluth1</strain>
        <tissue evidence="5">Whole animal</tissue>
    </source>
</reference>
<feature type="domain" description="Peptidoglycan recognition protein family" evidence="4">
    <location>
        <begin position="76"/>
        <end position="226"/>
    </location>
</feature>
<dbReference type="CDD" id="cd06583">
    <property type="entry name" value="PGRP"/>
    <property type="match status" value="1"/>
</dbReference>
<dbReference type="Pfam" id="PF01510">
    <property type="entry name" value="Amidase_2"/>
    <property type="match status" value="1"/>
</dbReference>
<sequence>MNEADVCGQNSCPKRDCGPFPEVQKATEVLGNLATIGTKRLVVCESNKRIQVMCLETGEWSHNETMCLGSGGCSDMVFVTRATWGARPWKGRSSITVPVSSLIIHHTENVSCTVKTQCMEILREIQNQHMDKYRWYDIGYNFLVGEDGNVYEGRGWKHEGASEHSTGNTTKSTLTQTSILVSMIGNFEPRVPNAIALTALKNLIKCGVQQGNITESYRLYGHRNETNTSCPGTALYDYIQTLQPHSP</sequence>
<keyword evidence="2" id="KW-0391">Immunity</keyword>
<dbReference type="PANTHER" id="PTHR11022">
    <property type="entry name" value="PEPTIDOGLYCAN RECOGNITION PROTEIN"/>
    <property type="match status" value="1"/>
</dbReference>
<evidence type="ECO:0000313" key="6">
    <source>
        <dbReference type="Proteomes" id="UP000828390"/>
    </source>
</evidence>
<dbReference type="AlphaFoldDB" id="A0A9D4N0R9"/>
<dbReference type="GO" id="GO:0008270">
    <property type="term" value="F:zinc ion binding"/>
    <property type="evidence" value="ECO:0007669"/>
    <property type="project" value="InterPro"/>
</dbReference>
<dbReference type="Gene3D" id="3.40.80.10">
    <property type="entry name" value="Peptidoglycan recognition protein-like"/>
    <property type="match status" value="1"/>
</dbReference>
<feature type="domain" description="N-acetylmuramoyl-L-alanine amidase" evidence="3">
    <location>
        <begin position="89"/>
        <end position="232"/>
    </location>
</feature>
<dbReference type="EMBL" id="JAIWYP010000001">
    <property type="protein sequence ID" value="KAH3885184.1"/>
    <property type="molecule type" value="Genomic_DNA"/>
</dbReference>
<dbReference type="SMART" id="SM00644">
    <property type="entry name" value="Ami_2"/>
    <property type="match status" value="1"/>
</dbReference>
<accession>A0A9D4N0R9</accession>
<evidence type="ECO:0000313" key="5">
    <source>
        <dbReference type="EMBL" id="KAH3885184.1"/>
    </source>
</evidence>
<dbReference type="Proteomes" id="UP000828390">
    <property type="component" value="Unassembled WGS sequence"/>
</dbReference>
<gene>
    <name evidence="5" type="ORF">DPMN_009175</name>
</gene>
<evidence type="ECO:0000259" key="4">
    <source>
        <dbReference type="SMART" id="SM00701"/>
    </source>
</evidence>
<comment type="caution">
    <text evidence="5">The sequence shown here is derived from an EMBL/GenBank/DDBJ whole genome shotgun (WGS) entry which is preliminary data.</text>
</comment>
<dbReference type="PANTHER" id="PTHR11022:SF41">
    <property type="entry name" value="PEPTIDOGLYCAN-RECOGNITION PROTEIN LC-RELATED"/>
    <property type="match status" value="1"/>
</dbReference>
<evidence type="ECO:0000259" key="3">
    <source>
        <dbReference type="SMART" id="SM00644"/>
    </source>
</evidence>
<dbReference type="SUPFAM" id="SSF55846">
    <property type="entry name" value="N-acetylmuramoyl-L-alanine amidase-like"/>
    <property type="match status" value="1"/>
</dbReference>
<dbReference type="FunFam" id="3.40.80.10:FF:000001">
    <property type="entry name" value="Peptidoglycan recognition protein 1"/>
    <property type="match status" value="1"/>
</dbReference>
<dbReference type="GO" id="GO:0009253">
    <property type="term" value="P:peptidoglycan catabolic process"/>
    <property type="evidence" value="ECO:0007669"/>
    <property type="project" value="InterPro"/>
</dbReference>
<evidence type="ECO:0000256" key="2">
    <source>
        <dbReference type="ARBA" id="ARBA00022859"/>
    </source>
</evidence>
<reference evidence="5" key="1">
    <citation type="journal article" date="2019" name="bioRxiv">
        <title>The Genome of the Zebra Mussel, Dreissena polymorpha: A Resource for Invasive Species Research.</title>
        <authorList>
            <person name="McCartney M.A."/>
            <person name="Auch B."/>
            <person name="Kono T."/>
            <person name="Mallez S."/>
            <person name="Zhang Y."/>
            <person name="Obille A."/>
            <person name="Becker A."/>
            <person name="Abrahante J.E."/>
            <person name="Garbe J."/>
            <person name="Badalamenti J.P."/>
            <person name="Herman A."/>
            <person name="Mangelson H."/>
            <person name="Liachko I."/>
            <person name="Sullivan S."/>
            <person name="Sone E.D."/>
            <person name="Koren S."/>
            <person name="Silverstein K.A.T."/>
            <person name="Beckman K.B."/>
            <person name="Gohl D.M."/>
        </authorList>
    </citation>
    <scope>NUCLEOTIDE SEQUENCE</scope>
    <source>
        <strain evidence="5">Duluth1</strain>
        <tissue evidence="5">Whole animal</tissue>
    </source>
</reference>
<name>A0A9D4N0R9_DREPO</name>
<keyword evidence="6" id="KW-1185">Reference proteome</keyword>
<proteinExistence type="inferred from homology"/>
<dbReference type="GO" id="GO:0008745">
    <property type="term" value="F:N-acetylmuramoyl-L-alanine amidase activity"/>
    <property type="evidence" value="ECO:0007669"/>
    <property type="project" value="InterPro"/>
</dbReference>
<protein>
    <submittedName>
        <fullName evidence="5">Uncharacterized protein</fullName>
    </submittedName>
</protein>
<evidence type="ECO:0000256" key="1">
    <source>
        <dbReference type="ARBA" id="ARBA00007553"/>
    </source>
</evidence>
<comment type="similarity">
    <text evidence="1">Belongs to the N-acetylmuramoyl-L-alanine amidase 2 family.</text>
</comment>
<dbReference type="SMART" id="SM00701">
    <property type="entry name" value="PGRP"/>
    <property type="match status" value="1"/>
</dbReference>